<organism evidence="2 3">
    <name type="scientific">Gulo gulo</name>
    <name type="common">Wolverine</name>
    <name type="synonym">Gluton</name>
    <dbReference type="NCBI Taxonomy" id="48420"/>
    <lineage>
        <taxon>Eukaryota</taxon>
        <taxon>Metazoa</taxon>
        <taxon>Chordata</taxon>
        <taxon>Craniata</taxon>
        <taxon>Vertebrata</taxon>
        <taxon>Euteleostomi</taxon>
        <taxon>Mammalia</taxon>
        <taxon>Eutheria</taxon>
        <taxon>Laurasiatheria</taxon>
        <taxon>Carnivora</taxon>
        <taxon>Caniformia</taxon>
        <taxon>Musteloidea</taxon>
        <taxon>Mustelidae</taxon>
        <taxon>Guloninae</taxon>
        <taxon>Gulo</taxon>
    </lineage>
</organism>
<evidence type="ECO:0000313" key="3">
    <source>
        <dbReference type="Proteomes" id="UP000269945"/>
    </source>
</evidence>
<dbReference type="AlphaFoldDB" id="A0A9X9MAA3"/>
<feature type="region of interest" description="Disordered" evidence="1">
    <location>
        <begin position="16"/>
        <end position="35"/>
    </location>
</feature>
<dbReference type="EMBL" id="CYRY02045093">
    <property type="protein sequence ID" value="VCX40375.1"/>
    <property type="molecule type" value="Genomic_DNA"/>
</dbReference>
<reference evidence="2 3" key="1">
    <citation type="submission" date="2018-10" db="EMBL/GenBank/DDBJ databases">
        <authorList>
            <person name="Ekblom R."/>
            <person name="Jareborg N."/>
        </authorList>
    </citation>
    <scope>NUCLEOTIDE SEQUENCE [LARGE SCALE GENOMIC DNA]</scope>
    <source>
        <tissue evidence="2">Muscle</tissue>
    </source>
</reference>
<sequence>MRSSLLETTLSLLTPPPAAPAAVGHCPAGGSQRRLDTQTLPVNNAGQSLRRTRPCWR</sequence>
<accession>A0A9X9MAA3</accession>
<protein>
    <submittedName>
        <fullName evidence="2">Uncharacterized protein</fullName>
    </submittedName>
</protein>
<name>A0A9X9MAA3_GULGU</name>
<proteinExistence type="predicted"/>
<evidence type="ECO:0000256" key="1">
    <source>
        <dbReference type="SAM" id="MobiDB-lite"/>
    </source>
</evidence>
<keyword evidence="3" id="KW-1185">Reference proteome</keyword>
<evidence type="ECO:0000313" key="2">
    <source>
        <dbReference type="EMBL" id="VCX40375.1"/>
    </source>
</evidence>
<gene>
    <name evidence="2" type="ORF">BN2614_LOCUS2</name>
</gene>
<dbReference type="Proteomes" id="UP000269945">
    <property type="component" value="Unassembled WGS sequence"/>
</dbReference>
<comment type="caution">
    <text evidence="2">The sequence shown here is derived from an EMBL/GenBank/DDBJ whole genome shotgun (WGS) entry which is preliminary data.</text>
</comment>